<dbReference type="EC" id="4.3.1.4" evidence="3"/>
<proteinExistence type="predicted"/>
<gene>
    <name evidence="3" type="ORF">AVDCRST_MAG26-204</name>
</gene>
<dbReference type="EMBL" id="CADCTK010000051">
    <property type="protein sequence ID" value="CAA9213330.1"/>
    <property type="molecule type" value="Genomic_DNA"/>
</dbReference>
<sequence>MARPGPAKRLAYMEEHIFDTNVATFLDNLASAAPAPGGGTAAALAGAMAAGLVSMVCNLTIGKARYADVEAEMRDSLDRAEALRHELQQLGQADLEAFNRLSAAYKLPRTTDSDIAIRRDAIQSLLRRATEVPLRTARAAASILPLCPPVAERGNQAALSDVGVAAHLAHAAVRSALLNVDINLRLLEDAGYVRQVRAEVARLTDGLDAEAARIGELVEHKLKA</sequence>
<dbReference type="InterPro" id="IPR007044">
    <property type="entry name" value="Cyclodeamin/CycHdrlase"/>
</dbReference>
<feature type="coiled-coil region" evidence="1">
    <location>
        <begin position="66"/>
        <end position="93"/>
    </location>
</feature>
<feature type="domain" description="Cyclodeaminase/cyclohydrolase" evidence="2">
    <location>
        <begin position="22"/>
        <end position="201"/>
    </location>
</feature>
<evidence type="ECO:0000256" key="1">
    <source>
        <dbReference type="SAM" id="Coils"/>
    </source>
</evidence>
<evidence type="ECO:0000259" key="2">
    <source>
        <dbReference type="Pfam" id="PF04961"/>
    </source>
</evidence>
<protein>
    <submittedName>
        <fullName evidence="3">Formiminotetrahydrofolate cyclodeaminase</fullName>
        <ecNumber evidence="3">4.3.1.4</ecNumber>
    </submittedName>
</protein>
<dbReference type="Gene3D" id="1.20.120.680">
    <property type="entry name" value="Formiminotetrahydrofolate cyclodeaminase monomer, up-and-down helical bundle"/>
    <property type="match status" value="1"/>
</dbReference>
<organism evidence="3">
    <name type="scientific">uncultured Chloroflexia bacterium</name>
    <dbReference type="NCBI Taxonomy" id="1672391"/>
    <lineage>
        <taxon>Bacteria</taxon>
        <taxon>Bacillati</taxon>
        <taxon>Chloroflexota</taxon>
        <taxon>Chloroflexia</taxon>
        <taxon>environmental samples</taxon>
    </lineage>
</organism>
<name>A0A6J4H4V9_9CHLR</name>
<dbReference type="AlphaFoldDB" id="A0A6J4H4V9"/>
<dbReference type="Pfam" id="PF04961">
    <property type="entry name" value="FTCD_C"/>
    <property type="match status" value="1"/>
</dbReference>
<keyword evidence="1" id="KW-0175">Coiled coil</keyword>
<dbReference type="GO" id="GO:0030412">
    <property type="term" value="F:formimidoyltetrahydrofolate cyclodeaminase activity"/>
    <property type="evidence" value="ECO:0007669"/>
    <property type="project" value="UniProtKB-EC"/>
</dbReference>
<accession>A0A6J4H4V9</accession>
<dbReference type="SUPFAM" id="SSF101262">
    <property type="entry name" value="Methenyltetrahydrofolate cyclohydrolase-like"/>
    <property type="match status" value="1"/>
</dbReference>
<keyword evidence="3" id="KW-0456">Lyase</keyword>
<dbReference type="InterPro" id="IPR036178">
    <property type="entry name" value="Formintransfe-cycloase-like_sf"/>
</dbReference>
<evidence type="ECO:0000313" key="3">
    <source>
        <dbReference type="EMBL" id="CAA9213330.1"/>
    </source>
</evidence>
<reference evidence="3" key="1">
    <citation type="submission" date="2020-02" db="EMBL/GenBank/DDBJ databases">
        <authorList>
            <person name="Meier V. D."/>
        </authorList>
    </citation>
    <scope>NUCLEOTIDE SEQUENCE</scope>
    <source>
        <strain evidence="3">AVDCRST_MAG26</strain>
    </source>
</reference>